<keyword evidence="2" id="KW-1185">Reference proteome</keyword>
<name>A0A087TRU4_STEMI</name>
<sequence length="83" mass="9311">MTEFQNFLGSHFAHSQLRTSLMSRDIYSIMSKALFLHSRFRVATVSGVVEAQNALFRKVSPLFALSVVRVLQVSSANGAYRCK</sequence>
<gene>
    <name evidence="1" type="ORF">X975_05590</name>
</gene>
<proteinExistence type="predicted"/>
<protein>
    <submittedName>
        <fullName evidence="1">Uncharacterized protein</fullName>
    </submittedName>
</protein>
<feature type="non-terminal residue" evidence="1">
    <location>
        <position position="83"/>
    </location>
</feature>
<evidence type="ECO:0000313" key="1">
    <source>
        <dbReference type="EMBL" id="KFM67833.1"/>
    </source>
</evidence>
<dbReference type="EMBL" id="KK116455">
    <property type="protein sequence ID" value="KFM67833.1"/>
    <property type="molecule type" value="Genomic_DNA"/>
</dbReference>
<dbReference type="AlphaFoldDB" id="A0A087TRU4"/>
<dbReference type="Proteomes" id="UP000054359">
    <property type="component" value="Unassembled WGS sequence"/>
</dbReference>
<reference evidence="1 2" key="1">
    <citation type="submission" date="2013-11" db="EMBL/GenBank/DDBJ databases">
        <title>Genome sequencing of Stegodyphus mimosarum.</title>
        <authorList>
            <person name="Bechsgaard J."/>
        </authorList>
    </citation>
    <scope>NUCLEOTIDE SEQUENCE [LARGE SCALE GENOMIC DNA]</scope>
</reference>
<accession>A0A087TRU4</accession>
<organism evidence="1 2">
    <name type="scientific">Stegodyphus mimosarum</name>
    <name type="common">African social velvet spider</name>
    <dbReference type="NCBI Taxonomy" id="407821"/>
    <lineage>
        <taxon>Eukaryota</taxon>
        <taxon>Metazoa</taxon>
        <taxon>Ecdysozoa</taxon>
        <taxon>Arthropoda</taxon>
        <taxon>Chelicerata</taxon>
        <taxon>Arachnida</taxon>
        <taxon>Araneae</taxon>
        <taxon>Araneomorphae</taxon>
        <taxon>Entelegynae</taxon>
        <taxon>Eresoidea</taxon>
        <taxon>Eresidae</taxon>
        <taxon>Stegodyphus</taxon>
    </lineage>
</organism>
<evidence type="ECO:0000313" key="2">
    <source>
        <dbReference type="Proteomes" id="UP000054359"/>
    </source>
</evidence>